<dbReference type="InterPro" id="IPR052433">
    <property type="entry name" value="X-Pro_dipept-like"/>
</dbReference>
<dbReference type="SUPFAM" id="SSF53092">
    <property type="entry name" value="Creatinase/prolidase N-terminal domain"/>
    <property type="match status" value="1"/>
</dbReference>
<dbReference type="SMART" id="SM01011">
    <property type="entry name" value="AMP_N"/>
    <property type="match status" value="1"/>
</dbReference>
<feature type="domain" description="Aminopeptidase P N-terminal" evidence="6">
    <location>
        <begin position="78"/>
        <end position="219"/>
    </location>
</feature>
<organism evidence="7 8">
    <name type="scientific">Syncephalis pseudoplumigaleata</name>
    <dbReference type="NCBI Taxonomy" id="1712513"/>
    <lineage>
        <taxon>Eukaryota</taxon>
        <taxon>Fungi</taxon>
        <taxon>Fungi incertae sedis</taxon>
        <taxon>Zoopagomycota</taxon>
        <taxon>Zoopagomycotina</taxon>
        <taxon>Zoopagomycetes</taxon>
        <taxon>Zoopagales</taxon>
        <taxon>Piptocephalidaceae</taxon>
        <taxon>Syncephalis</taxon>
    </lineage>
</organism>
<name>A0A4P9YV02_9FUNG</name>
<evidence type="ECO:0000313" key="7">
    <source>
        <dbReference type="EMBL" id="RKP22730.1"/>
    </source>
</evidence>
<dbReference type="InterPro" id="IPR007865">
    <property type="entry name" value="Aminopep_P_N"/>
</dbReference>
<dbReference type="AlphaFoldDB" id="A0A4P9YV02"/>
<feature type="non-terminal residue" evidence="7">
    <location>
        <position position="366"/>
    </location>
</feature>
<keyword evidence="8" id="KW-1185">Reference proteome</keyword>
<dbReference type="SUPFAM" id="SSF55920">
    <property type="entry name" value="Creatinase/aminopeptidase"/>
    <property type="match status" value="1"/>
</dbReference>
<comment type="cofactor">
    <cofactor evidence="1">
        <name>Mn(2+)</name>
        <dbReference type="ChEBI" id="CHEBI:29035"/>
    </cofactor>
</comment>
<evidence type="ECO:0000313" key="8">
    <source>
        <dbReference type="Proteomes" id="UP000278143"/>
    </source>
</evidence>
<proteinExistence type="inferred from homology"/>
<keyword evidence="7" id="KW-0645">Protease</keyword>
<evidence type="ECO:0000256" key="1">
    <source>
        <dbReference type="ARBA" id="ARBA00001936"/>
    </source>
</evidence>
<evidence type="ECO:0000256" key="5">
    <source>
        <dbReference type="ARBA" id="ARBA00023211"/>
    </source>
</evidence>
<keyword evidence="4" id="KW-0378">Hydrolase</keyword>
<dbReference type="Pfam" id="PF05195">
    <property type="entry name" value="AMP_N"/>
    <property type="match status" value="1"/>
</dbReference>
<comment type="similarity">
    <text evidence="2">Belongs to the peptidase M24B family.</text>
</comment>
<dbReference type="InterPro" id="IPR000994">
    <property type="entry name" value="Pept_M24"/>
</dbReference>
<dbReference type="Pfam" id="PF00557">
    <property type="entry name" value="Peptidase_M24"/>
    <property type="match status" value="1"/>
</dbReference>
<sequence>MIAHTVRACAALTLHLTAYPAVYRNASLLPGSTLCSSGKRCPPVRYDVSSRCFATRAGQPLPETHPHLMRADELTPGIAKEEYTERRARLFAQLPPNSAAIIPGYRIRYASCNVFYPFRQSSDLSWRCVGFNEPDAVAVLEKRPGHWQSSMVEVFRLFLRPSNAHAELWDGPRTGLEGARGIFGADEAIDSSLFRVEFTRLAQRSSTLYYDLPKDVNLFGEDVLRQQHHSLMGKLIGDINGTASKSKRRPLAPIVHAMRQVKSAAEITLMQRAGEITGQAFREVSRPATRPGMLERELDAHMDYACRRRGAERQAYVPVVAGGRNALTMHYVQNDMPLRSGDLVLMDAGSEYRGYASDVTRTWPVS</sequence>
<evidence type="ECO:0000256" key="4">
    <source>
        <dbReference type="ARBA" id="ARBA00022801"/>
    </source>
</evidence>
<dbReference type="GO" id="GO:0005739">
    <property type="term" value="C:mitochondrion"/>
    <property type="evidence" value="ECO:0007669"/>
    <property type="project" value="TreeGrafter"/>
</dbReference>
<dbReference type="PANTHER" id="PTHR43226">
    <property type="entry name" value="XAA-PRO AMINOPEPTIDASE 3"/>
    <property type="match status" value="1"/>
</dbReference>
<keyword evidence="3" id="KW-0479">Metal-binding</keyword>
<accession>A0A4P9YV02</accession>
<dbReference type="Gene3D" id="3.90.230.10">
    <property type="entry name" value="Creatinase/methionine aminopeptidase superfamily"/>
    <property type="match status" value="1"/>
</dbReference>
<protein>
    <submittedName>
        <fullName evidence="7">Creatinase/Aminopeptidase P</fullName>
    </submittedName>
</protein>
<dbReference type="EMBL" id="KZ991743">
    <property type="protein sequence ID" value="RKP22730.1"/>
    <property type="molecule type" value="Genomic_DNA"/>
</dbReference>
<dbReference type="PANTHER" id="PTHR43226:SF4">
    <property type="entry name" value="XAA-PRO AMINOPEPTIDASE 3"/>
    <property type="match status" value="1"/>
</dbReference>
<gene>
    <name evidence="7" type="ORF">SYNPS1DRAFT_19657</name>
</gene>
<dbReference type="GO" id="GO:0030145">
    <property type="term" value="F:manganese ion binding"/>
    <property type="evidence" value="ECO:0007669"/>
    <property type="project" value="InterPro"/>
</dbReference>
<dbReference type="InterPro" id="IPR036005">
    <property type="entry name" value="Creatinase/aminopeptidase-like"/>
</dbReference>
<evidence type="ECO:0000259" key="6">
    <source>
        <dbReference type="SMART" id="SM01011"/>
    </source>
</evidence>
<dbReference type="GO" id="GO:0070006">
    <property type="term" value="F:metalloaminopeptidase activity"/>
    <property type="evidence" value="ECO:0007669"/>
    <property type="project" value="InterPro"/>
</dbReference>
<keyword evidence="7" id="KW-0031">Aminopeptidase</keyword>
<dbReference type="Proteomes" id="UP000278143">
    <property type="component" value="Unassembled WGS sequence"/>
</dbReference>
<dbReference type="InterPro" id="IPR029149">
    <property type="entry name" value="Creatin/AminoP/Spt16_N"/>
</dbReference>
<evidence type="ECO:0000256" key="3">
    <source>
        <dbReference type="ARBA" id="ARBA00022723"/>
    </source>
</evidence>
<dbReference type="GO" id="GO:0006508">
    <property type="term" value="P:proteolysis"/>
    <property type="evidence" value="ECO:0007669"/>
    <property type="project" value="TreeGrafter"/>
</dbReference>
<reference evidence="8" key="1">
    <citation type="journal article" date="2018" name="Nat. Microbiol.">
        <title>Leveraging single-cell genomics to expand the fungal tree of life.</title>
        <authorList>
            <person name="Ahrendt S.R."/>
            <person name="Quandt C.A."/>
            <person name="Ciobanu D."/>
            <person name="Clum A."/>
            <person name="Salamov A."/>
            <person name="Andreopoulos B."/>
            <person name="Cheng J.F."/>
            <person name="Woyke T."/>
            <person name="Pelin A."/>
            <person name="Henrissat B."/>
            <person name="Reynolds N.K."/>
            <person name="Benny G.L."/>
            <person name="Smith M.E."/>
            <person name="James T.Y."/>
            <person name="Grigoriev I.V."/>
        </authorList>
    </citation>
    <scope>NUCLEOTIDE SEQUENCE [LARGE SCALE GENOMIC DNA]</scope>
    <source>
        <strain evidence="8">Benny S71-1</strain>
    </source>
</reference>
<keyword evidence="5" id="KW-0464">Manganese</keyword>
<evidence type="ECO:0000256" key="2">
    <source>
        <dbReference type="ARBA" id="ARBA00008766"/>
    </source>
</evidence>
<dbReference type="OrthoDB" id="4215474at2759"/>
<dbReference type="Gene3D" id="3.40.350.10">
    <property type="entry name" value="Creatinase/prolidase N-terminal domain"/>
    <property type="match status" value="1"/>
</dbReference>